<dbReference type="Proteomes" id="UP001145050">
    <property type="component" value="Unassembled WGS sequence"/>
</dbReference>
<reference evidence="1" key="1">
    <citation type="submission" date="2022-06" db="EMBL/GenBank/DDBJ databases">
        <title>Aquibacillus sp. a new bacterium isolated from soil saline samples.</title>
        <authorList>
            <person name="Galisteo C."/>
            <person name="De La Haba R."/>
            <person name="Sanchez-Porro C."/>
            <person name="Ventosa A."/>
        </authorList>
    </citation>
    <scope>NUCLEOTIDE SEQUENCE</scope>
    <source>
        <strain evidence="1">3ASR75-11</strain>
    </source>
</reference>
<name>A0A9X3WVW7_9BACI</name>
<sequence>MYYIDIKSIEDHSSTEPFHTRVRIVPADKSVENQLMNSIGWTPSFFVKTYYNPLFWLFTLSSLLVYVGDSPSAITTNQSLLVNEDMVFRFKKRKVRTLFERKVDSVLMKFLDNHVRIE</sequence>
<dbReference type="AlphaFoldDB" id="A0A9X3WVW7"/>
<accession>A0A9X3WVW7</accession>
<keyword evidence="2" id="KW-1185">Reference proteome</keyword>
<evidence type="ECO:0000313" key="1">
    <source>
        <dbReference type="EMBL" id="MDC3424394.1"/>
    </source>
</evidence>
<dbReference type="EMBL" id="JAMQKB010000005">
    <property type="protein sequence ID" value="MDC3424394.1"/>
    <property type="molecule type" value="Genomic_DNA"/>
</dbReference>
<organism evidence="1 2">
    <name type="scientific">Terrihalobacillus insolitus</name>
    <dbReference type="NCBI Taxonomy" id="2950438"/>
    <lineage>
        <taxon>Bacteria</taxon>
        <taxon>Bacillati</taxon>
        <taxon>Bacillota</taxon>
        <taxon>Bacilli</taxon>
        <taxon>Bacillales</taxon>
        <taxon>Bacillaceae</taxon>
        <taxon>Terrihalobacillus</taxon>
    </lineage>
</organism>
<dbReference type="RefSeq" id="WP_272436197.1">
    <property type="nucleotide sequence ID" value="NZ_JAMQKB010000005.1"/>
</dbReference>
<protein>
    <submittedName>
        <fullName evidence="1">Uncharacterized protein</fullName>
    </submittedName>
</protein>
<gene>
    <name evidence="1" type="ORF">NC797_07720</name>
</gene>
<evidence type="ECO:0000313" key="2">
    <source>
        <dbReference type="Proteomes" id="UP001145050"/>
    </source>
</evidence>
<comment type="caution">
    <text evidence="1">The sequence shown here is derived from an EMBL/GenBank/DDBJ whole genome shotgun (WGS) entry which is preliminary data.</text>
</comment>
<proteinExistence type="predicted"/>